<keyword evidence="3" id="KW-0378">Hydrolase</keyword>
<dbReference type="EMBL" id="MN740505">
    <property type="protein sequence ID" value="QHU30321.1"/>
    <property type="molecule type" value="Genomic_DNA"/>
</dbReference>
<protein>
    <recommendedName>
        <fullName evidence="9">AAA+ ATPase domain-containing protein</fullName>
    </recommendedName>
</protein>
<evidence type="ECO:0000256" key="3">
    <source>
        <dbReference type="ARBA" id="ARBA00022801"/>
    </source>
</evidence>
<keyword evidence="1" id="KW-0547">Nucleotide-binding</keyword>
<dbReference type="GO" id="GO:0006281">
    <property type="term" value="P:DNA repair"/>
    <property type="evidence" value="ECO:0007669"/>
    <property type="project" value="InterPro"/>
</dbReference>
<dbReference type="InterPro" id="IPR027417">
    <property type="entry name" value="P-loop_NTPase"/>
</dbReference>
<accession>A0A6C0LKU5</accession>
<dbReference type="PANTHER" id="PTHR47642:SF5">
    <property type="entry name" value="ATP-DEPENDENT DNA HELICASE"/>
    <property type="match status" value="1"/>
</dbReference>
<evidence type="ECO:0000256" key="2">
    <source>
        <dbReference type="ARBA" id="ARBA00022763"/>
    </source>
</evidence>
<feature type="domain" description="AAA+ ATPase" evidence="9">
    <location>
        <begin position="18"/>
        <end position="176"/>
    </location>
</feature>
<dbReference type="InterPro" id="IPR049163">
    <property type="entry name" value="Pif1-like_2B_dom"/>
</dbReference>
<keyword evidence="2" id="KW-0227">DNA damage</keyword>
<keyword evidence="7" id="KW-0234">DNA repair</keyword>
<dbReference type="SMART" id="SM00382">
    <property type="entry name" value="AAA"/>
    <property type="match status" value="1"/>
</dbReference>
<organism evidence="10">
    <name type="scientific">viral metagenome</name>
    <dbReference type="NCBI Taxonomy" id="1070528"/>
    <lineage>
        <taxon>unclassified sequences</taxon>
        <taxon>metagenomes</taxon>
        <taxon>organismal metagenomes</taxon>
    </lineage>
</organism>
<name>A0A6C0LKU5_9ZZZZ</name>
<dbReference type="InterPro" id="IPR051055">
    <property type="entry name" value="PIF1_helicase"/>
</dbReference>
<evidence type="ECO:0000313" key="10">
    <source>
        <dbReference type="EMBL" id="QHU30321.1"/>
    </source>
</evidence>
<keyword evidence="6" id="KW-0238">DNA-binding</keyword>
<dbReference type="CDD" id="cd18809">
    <property type="entry name" value="SF1_C_RecD"/>
    <property type="match status" value="1"/>
</dbReference>
<evidence type="ECO:0000256" key="1">
    <source>
        <dbReference type="ARBA" id="ARBA00022741"/>
    </source>
</evidence>
<dbReference type="InterPro" id="IPR003593">
    <property type="entry name" value="AAA+_ATPase"/>
</dbReference>
<dbReference type="AlphaFoldDB" id="A0A6C0LKU5"/>
<keyword evidence="4" id="KW-0347">Helicase</keyword>
<dbReference type="PANTHER" id="PTHR47642">
    <property type="entry name" value="ATP-DEPENDENT DNA HELICASE"/>
    <property type="match status" value="1"/>
</dbReference>
<sequence length="439" mass="48836">MVEQLTPDQEKTLISFKCGDNILITGPGGSGKSYLIKTIVEECKKTERSVQVCAMTGCAAVLLQCGAKTLHSWGGFGLANGDIKNVIKRVTGNRYKKKPWKEVDVLIIDEISMLSKKLLTCIDYIARISRNKRDVPFGGIQVILSGDFYQLPPVGDEEDEDSSAFCFESEAWKGIDAICQLSTIKRQDDQMFVKILNQVRIGKISKNTINILKTRVGASIDGDIKPTVMFPRRFHADQVNAMEYKSLPSTKEYIYKCEVKDDVEDLTPAERKIRAMVSDEALEHEIKYLSSGTMAENCIALKVGTQVMCIANIELDSAQQIVNGSQGIVVDFQNDLPIVQFRCGAVKQMGKHSWPSETLPGISIQQVPLIYSWAITIHKAQGVTLEVAEIDAGSHIFECGQTYVALSRVKNIQGLKLSSFDYKKIRVNKKVKDFYSSVV</sequence>
<keyword evidence="5" id="KW-0067">ATP-binding</keyword>
<evidence type="ECO:0000256" key="6">
    <source>
        <dbReference type="ARBA" id="ARBA00023125"/>
    </source>
</evidence>
<dbReference type="Gene3D" id="3.40.50.300">
    <property type="entry name" value="P-loop containing nucleotide triphosphate hydrolases"/>
    <property type="match status" value="1"/>
</dbReference>
<evidence type="ECO:0000259" key="9">
    <source>
        <dbReference type="SMART" id="SM00382"/>
    </source>
</evidence>
<dbReference type="Pfam" id="PF05970">
    <property type="entry name" value="PIF1"/>
    <property type="match status" value="1"/>
</dbReference>
<proteinExistence type="predicted"/>
<dbReference type="GO" id="GO:0000723">
    <property type="term" value="P:telomere maintenance"/>
    <property type="evidence" value="ECO:0007669"/>
    <property type="project" value="InterPro"/>
</dbReference>
<keyword evidence="8" id="KW-0413">Isomerase</keyword>
<evidence type="ECO:0000256" key="8">
    <source>
        <dbReference type="ARBA" id="ARBA00023235"/>
    </source>
</evidence>
<evidence type="ECO:0000256" key="7">
    <source>
        <dbReference type="ARBA" id="ARBA00023204"/>
    </source>
</evidence>
<dbReference type="GO" id="GO:0003678">
    <property type="term" value="F:DNA helicase activity"/>
    <property type="evidence" value="ECO:0007669"/>
    <property type="project" value="InterPro"/>
</dbReference>
<dbReference type="Pfam" id="PF21530">
    <property type="entry name" value="Pif1_2B_dom"/>
    <property type="match status" value="1"/>
</dbReference>
<evidence type="ECO:0000256" key="5">
    <source>
        <dbReference type="ARBA" id="ARBA00022840"/>
    </source>
</evidence>
<dbReference type="SUPFAM" id="SSF52540">
    <property type="entry name" value="P-loop containing nucleoside triphosphate hydrolases"/>
    <property type="match status" value="2"/>
</dbReference>
<reference evidence="10" key="1">
    <citation type="journal article" date="2020" name="Nature">
        <title>Giant virus diversity and host interactions through global metagenomics.</title>
        <authorList>
            <person name="Schulz F."/>
            <person name="Roux S."/>
            <person name="Paez-Espino D."/>
            <person name="Jungbluth S."/>
            <person name="Walsh D.A."/>
            <person name="Denef V.J."/>
            <person name="McMahon K.D."/>
            <person name="Konstantinidis K.T."/>
            <person name="Eloe-Fadrosh E.A."/>
            <person name="Kyrpides N.C."/>
            <person name="Woyke T."/>
        </authorList>
    </citation>
    <scope>NUCLEOTIDE SEQUENCE</scope>
    <source>
        <strain evidence="10">GVMAG-M-3300027833-11</strain>
    </source>
</reference>
<dbReference type="InterPro" id="IPR010285">
    <property type="entry name" value="DNA_helicase_pif1-like_DEAD"/>
</dbReference>
<evidence type="ECO:0000256" key="4">
    <source>
        <dbReference type="ARBA" id="ARBA00022806"/>
    </source>
</evidence>